<accession>A0A6N3A7T7</accession>
<dbReference type="AlphaFoldDB" id="A0A6N3A7T7"/>
<evidence type="ECO:0000313" key="2">
    <source>
        <dbReference type="EMBL" id="VYT88134.1"/>
    </source>
</evidence>
<dbReference type="EMBL" id="CACRUV010000012">
    <property type="protein sequence ID" value="VYT88134.1"/>
    <property type="molecule type" value="Genomic_DNA"/>
</dbReference>
<proteinExistence type="predicted"/>
<sequence length="58" mass="6948">MQTRENYKRGKGGREKSRLPGTSTSEFFFGSHPKKEPKKCFPDYRMRHRKIRKDVAFN</sequence>
<evidence type="ECO:0000256" key="1">
    <source>
        <dbReference type="SAM" id="MobiDB-lite"/>
    </source>
</evidence>
<feature type="region of interest" description="Disordered" evidence="1">
    <location>
        <begin position="1"/>
        <end position="40"/>
    </location>
</feature>
<feature type="compositionally biased region" description="Basic and acidic residues" evidence="1">
    <location>
        <begin position="1"/>
        <end position="18"/>
    </location>
</feature>
<gene>
    <name evidence="2" type="ORF">PMLFYP103_00069</name>
</gene>
<reference evidence="2" key="1">
    <citation type="submission" date="2019-11" db="EMBL/GenBank/DDBJ databases">
        <authorList>
            <person name="Feng L."/>
        </authorList>
    </citation>
    <scope>NUCLEOTIDE SEQUENCE</scope>
    <source>
        <strain evidence="2">PmerdaeLFYP103</strain>
    </source>
</reference>
<protein>
    <submittedName>
        <fullName evidence="2">Uncharacterized protein</fullName>
    </submittedName>
</protein>
<organism evidence="2">
    <name type="scientific">Parabacteroides merdae</name>
    <dbReference type="NCBI Taxonomy" id="46503"/>
    <lineage>
        <taxon>Bacteria</taxon>
        <taxon>Pseudomonadati</taxon>
        <taxon>Bacteroidota</taxon>
        <taxon>Bacteroidia</taxon>
        <taxon>Bacteroidales</taxon>
        <taxon>Tannerellaceae</taxon>
        <taxon>Parabacteroides</taxon>
    </lineage>
</organism>
<name>A0A6N3A7T7_9BACT</name>